<dbReference type="AlphaFoldDB" id="A0A645CYJ3"/>
<name>A0A645CYJ3_9ZZZZ</name>
<accession>A0A645CYJ3</accession>
<protein>
    <recommendedName>
        <fullName evidence="2">IS66 family transposase ISBaps1</fullName>
    </recommendedName>
</protein>
<dbReference type="PANTHER" id="PTHR36455">
    <property type="match status" value="1"/>
</dbReference>
<gene>
    <name evidence="1" type="ORF">SDC9_129341</name>
</gene>
<evidence type="ECO:0008006" key="2">
    <source>
        <dbReference type="Google" id="ProtNLM"/>
    </source>
</evidence>
<dbReference type="Pfam" id="PF05717">
    <property type="entry name" value="TnpB_IS66"/>
    <property type="match status" value="1"/>
</dbReference>
<proteinExistence type="predicted"/>
<reference evidence="1" key="1">
    <citation type="submission" date="2019-08" db="EMBL/GenBank/DDBJ databases">
        <authorList>
            <person name="Kucharzyk K."/>
            <person name="Murdoch R.W."/>
            <person name="Higgins S."/>
            <person name="Loffler F."/>
        </authorList>
    </citation>
    <scope>NUCLEOTIDE SEQUENCE</scope>
</reference>
<dbReference type="InterPro" id="IPR008878">
    <property type="entry name" value="Transposase_IS66_Orf2"/>
</dbReference>
<evidence type="ECO:0000313" key="1">
    <source>
        <dbReference type="EMBL" id="MPM82280.1"/>
    </source>
</evidence>
<comment type="caution">
    <text evidence="1">The sequence shown here is derived from an EMBL/GenBank/DDBJ whole genome shotgun (WGS) entry which is preliminary data.</text>
</comment>
<dbReference type="PANTHER" id="PTHR36455:SF1">
    <property type="entry name" value="BLR8292 PROTEIN"/>
    <property type="match status" value="1"/>
</dbReference>
<dbReference type="NCBIfam" id="NF033819">
    <property type="entry name" value="IS66_TnpB"/>
    <property type="match status" value="1"/>
</dbReference>
<sequence length="117" mass="13825">MFNLNDSMRYWLYPNPCDMRKGFYTLTGLVHDHMQQDVRSGNVYLFINRNCTCLKALHMENGGPVIYYLKLEESCFTLPAMEENGKSHPFSWQNLMLMVQGLDAGKYKQKKRWNPHK</sequence>
<organism evidence="1">
    <name type="scientific">bioreactor metagenome</name>
    <dbReference type="NCBI Taxonomy" id="1076179"/>
    <lineage>
        <taxon>unclassified sequences</taxon>
        <taxon>metagenomes</taxon>
        <taxon>ecological metagenomes</taxon>
    </lineage>
</organism>
<dbReference type="EMBL" id="VSSQ01031406">
    <property type="protein sequence ID" value="MPM82280.1"/>
    <property type="molecule type" value="Genomic_DNA"/>
</dbReference>